<reference evidence="3 4" key="1">
    <citation type="submission" date="2024-03" db="EMBL/GenBank/DDBJ databases">
        <title>The complete genome of Streptomyces sirii sp.nov.</title>
        <authorList>
            <person name="Zakalyukina Y.V."/>
            <person name="Belik A.R."/>
            <person name="Biryukov M.V."/>
            <person name="Baturina O.A."/>
            <person name="Kabilov M.R."/>
        </authorList>
    </citation>
    <scope>NUCLEOTIDE SEQUENCE [LARGE SCALE GENOMIC DNA]</scope>
    <source>
        <strain evidence="3 4">BP-8</strain>
    </source>
</reference>
<accession>A0ABZ2QR24</accession>
<keyword evidence="2" id="KW-0472">Membrane</keyword>
<feature type="transmembrane region" description="Helical" evidence="2">
    <location>
        <begin position="179"/>
        <end position="200"/>
    </location>
</feature>
<feature type="transmembrane region" description="Helical" evidence="2">
    <location>
        <begin position="271"/>
        <end position="289"/>
    </location>
</feature>
<dbReference type="RefSeq" id="WP_407287639.1">
    <property type="nucleotide sequence ID" value="NZ_CP147982.1"/>
</dbReference>
<evidence type="ECO:0000313" key="4">
    <source>
        <dbReference type="Proteomes" id="UP001626628"/>
    </source>
</evidence>
<evidence type="ECO:0008006" key="5">
    <source>
        <dbReference type="Google" id="ProtNLM"/>
    </source>
</evidence>
<proteinExistence type="predicted"/>
<evidence type="ECO:0000256" key="1">
    <source>
        <dbReference type="SAM" id="MobiDB-lite"/>
    </source>
</evidence>
<sequence length="434" mass="44058">MSVEAAGRTAGAGGPEGGAGAERADGGECGCGRCPHGAREGHQRAVAAFVALREDFAAGRGVPSGLARSAGAARQWVSDELTLSARDLARRGAAEGLSWLAAVRWRTLLAVWSAVVALLLGQALTAIGGSWTAGRTAGLLAAAVLALGLTLAALLHRAHGGALAPLIGEDGRLSTSRTVAAGWAGVVLYAVLMAAVRLATAAPDGRRHLLRGLALERSGALLAALALGCGVAVLAYGVVAARVRSGRLQKIPAERPRAGDLLTDDAGRGSFLDVQYVLVNAAVAVLALVRLADRPGQLPRVPWALVLLVALSGATYLMGKLVAGGRPVILSIVRSRELGDLAAPVRTGDDIEIRGAGFVPPGATTPDRLARTVVRIGGVHVPVPLVPVPGGFANPTDGVLTVPVPVDVEPGRVQVRVITAAGVESNGFPLDVLD</sequence>
<gene>
    <name evidence="3" type="ORF">WAB15_25205</name>
</gene>
<feature type="transmembrane region" description="Helical" evidence="2">
    <location>
        <begin position="137"/>
        <end position="158"/>
    </location>
</feature>
<organism evidence="3 4">
    <name type="scientific">Streptomyces sirii</name>
    <dbReference type="NCBI Taxonomy" id="3127701"/>
    <lineage>
        <taxon>Bacteria</taxon>
        <taxon>Bacillati</taxon>
        <taxon>Actinomycetota</taxon>
        <taxon>Actinomycetes</taxon>
        <taxon>Kitasatosporales</taxon>
        <taxon>Streptomycetaceae</taxon>
        <taxon>Streptomyces</taxon>
    </lineage>
</organism>
<keyword evidence="2" id="KW-0812">Transmembrane</keyword>
<feature type="transmembrane region" description="Helical" evidence="2">
    <location>
        <begin position="301"/>
        <end position="319"/>
    </location>
</feature>
<feature type="region of interest" description="Disordered" evidence="1">
    <location>
        <begin position="1"/>
        <end position="26"/>
    </location>
</feature>
<keyword evidence="2" id="KW-1133">Transmembrane helix</keyword>
<evidence type="ECO:0000256" key="2">
    <source>
        <dbReference type="SAM" id="Phobius"/>
    </source>
</evidence>
<feature type="compositionally biased region" description="Gly residues" evidence="1">
    <location>
        <begin position="10"/>
        <end position="20"/>
    </location>
</feature>
<feature type="transmembrane region" description="Helical" evidence="2">
    <location>
        <begin position="220"/>
        <end position="241"/>
    </location>
</feature>
<dbReference type="Gene3D" id="2.60.40.10">
    <property type="entry name" value="Immunoglobulins"/>
    <property type="match status" value="1"/>
</dbReference>
<dbReference type="Proteomes" id="UP001626628">
    <property type="component" value="Chromosome"/>
</dbReference>
<feature type="transmembrane region" description="Helical" evidence="2">
    <location>
        <begin position="108"/>
        <end position="131"/>
    </location>
</feature>
<protein>
    <recommendedName>
        <fullName evidence="5">Integral membrane protein</fullName>
    </recommendedName>
</protein>
<keyword evidence="4" id="KW-1185">Reference proteome</keyword>
<evidence type="ECO:0000313" key="3">
    <source>
        <dbReference type="EMBL" id="WXK79016.1"/>
    </source>
</evidence>
<dbReference type="EMBL" id="CP147982">
    <property type="protein sequence ID" value="WXK79016.1"/>
    <property type="molecule type" value="Genomic_DNA"/>
</dbReference>
<name>A0ABZ2QR24_9ACTN</name>
<dbReference type="InterPro" id="IPR013783">
    <property type="entry name" value="Ig-like_fold"/>
</dbReference>